<keyword evidence="8" id="KW-0282">Flagellum</keyword>
<comment type="subcellular location">
    <subcellularLocation>
        <location evidence="1">Cell membrane</location>
        <topology evidence="1">Multi-pass membrane protein</topology>
    </subcellularLocation>
</comment>
<dbReference type="Gene3D" id="3.40.50.12790">
    <property type="entry name" value="FHIPEP family, domain 4"/>
    <property type="match status" value="1"/>
</dbReference>
<comment type="caution">
    <text evidence="8">The sequence shown here is derived from an EMBL/GenBank/DDBJ whole genome shotgun (WGS) entry which is preliminary data.</text>
</comment>
<dbReference type="PANTHER" id="PTHR30161:SF1">
    <property type="entry name" value="FLAGELLAR BIOSYNTHESIS PROTEIN FLHA-RELATED"/>
    <property type="match status" value="1"/>
</dbReference>
<keyword evidence="4 7" id="KW-0812">Transmembrane</keyword>
<keyword evidence="6 7" id="KW-0472">Membrane</keyword>
<keyword evidence="3" id="KW-1003">Cell membrane</keyword>
<evidence type="ECO:0000256" key="4">
    <source>
        <dbReference type="ARBA" id="ARBA00022692"/>
    </source>
</evidence>
<feature type="transmembrane region" description="Helical" evidence="7">
    <location>
        <begin position="15"/>
        <end position="33"/>
    </location>
</feature>
<evidence type="ECO:0000256" key="7">
    <source>
        <dbReference type="SAM" id="Phobius"/>
    </source>
</evidence>
<comment type="similarity">
    <text evidence="2">Belongs to the FHIPEP (flagella/HR/invasion proteins export pore) family.</text>
</comment>
<feature type="transmembrane region" description="Helical" evidence="7">
    <location>
        <begin position="110"/>
        <end position="133"/>
    </location>
</feature>
<dbReference type="InterPro" id="IPR001712">
    <property type="entry name" value="T3SS_FHIPEP"/>
</dbReference>
<dbReference type="Gene3D" id="3.40.30.60">
    <property type="entry name" value="FHIPEP family, domain 1"/>
    <property type="match status" value="1"/>
</dbReference>
<keyword evidence="8" id="KW-0969">Cilium</keyword>
<organism evidence="8 9">
    <name type="scientific">Candidatus Fervidibacter sacchari</name>
    <dbReference type="NCBI Taxonomy" id="1448929"/>
    <lineage>
        <taxon>Bacteria</taxon>
        <taxon>Candidatus Fervidibacterota</taxon>
        <taxon>Candidatus Fervidibacter</taxon>
    </lineage>
</organism>
<feature type="transmembrane region" description="Helical" evidence="7">
    <location>
        <begin position="277"/>
        <end position="293"/>
    </location>
</feature>
<dbReference type="PRINTS" id="PR00949">
    <property type="entry name" value="TYPE3IMAPROT"/>
</dbReference>
<dbReference type="PIRSF" id="PIRSF005419">
    <property type="entry name" value="FlhA"/>
    <property type="match status" value="1"/>
</dbReference>
<evidence type="ECO:0000313" key="8">
    <source>
        <dbReference type="EMBL" id="MCS3919335.1"/>
    </source>
</evidence>
<evidence type="ECO:0000256" key="5">
    <source>
        <dbReference type="ARBA" id="ARBA00022989"/>
    </source>
</evidence>
<protein>
    <submittedName>
        <fullName evidence="8">Flagellar biosynthesis protein FlhA</fullName>
    </submittedName>
</protein>
<dbReference type="Pfam" id="PF00771">
    <property type="entry name" value="FHIPEP"/>
    <property type="match status" value="1"/>
</dbReference>
<evidence type="ECO:0000256" key="6">
    <source>
        <dbReference type="ARBA" id="ARBA00023136"/>
    </source>
</evidence>
<dbReference type="Gene3D" id="1.10.8.540">
    <property type="entry name" value="FHIPEP family, domain 3"/>
    <property type="match status" value="1"/>
</dbReference>
<evidence type="ECO:0000256" key="1">
    <source>
        <dbReference type="ARBA" id="ARBA00004651"/>
    </source>
</evidence>
<keyword evidence="8" id="KW-0966">Cell projection</keyword>
<accession>A0ABT2ENA5</accession>
<feature type="transmembrane region" description="Helical" evidence="7">
    <location>
        <begin position="39"/>
        <end position="58"/>
    </location>
</feature>
<feature type="transmembrane region" description="Helical" evidence="7">
    <location>
        <begin position="197"/>
        <end position="218"/>
    </location>
</feature>
<dbReference type="InterPro" id="IPR042194">
    <property type="entry name" value="FHIPEP_1"/>
</dbReference>
<dbReference type="InterPro" id="IPR042193">
    <property type="entry name" value="FHIPEP_3"/>
</dbReference>
<dbReference type="InterPro" id="IPR042196">
    <property type="entry name" value="FHIPEP_4"/>
</dbReference>
<proteinExistence type="inferred from homology"/>
<dbReference type="PANTHER" id="PTHR30161">
    <property type="entry name" value="FLAGELLAR EXPORT PROTEIN, MEMBRANE FLHA SUBUNIT-RELATED"/>
    <property type="match status" value="1"/>
</dbReference>
<dbReference type="EMBL" id="JANUCP010000003">
    <property type="protein sequence ID" value="MCS3919335.1"/>
    <property type="molecule type" value="Genomic_DNA"/>
</dbReference>
<feature type="transmembrane region" description="Helical" evidence="7">
    <location>
        <begin position="230"/>
        <end position="256"/>
    </location>
</feature>
<sequence length="683" mass="74150">MASVQKSLGLKQTEVWTVVAVALVLAMLLVPMPPILLDLMLALHFVTALTLFFAVLLLRDALEMSSFPSLLLFSALFRTALSVAVMRAILTTGNAGQFVRATGEFVLGGNFLVGVVLFLTLFIVQFAVVTGGANRIAEVAARFTLDALPGKQMSIDADLSAGLITEEEARERRKRLELEADFYGAMDGAAKFVRGDAITALLVAILCFIGGLLVGVWQRGESWDTALRTYALLTVGQGLLIQIPALLVSAASGFIVTRAASEESLSSTIVKETKSQPDALLIAAGVSALLALVPGLPKIPFLALSAALGLGALLLRRQTEATQKKPQPAPSASQPQDFTSHVRIDPVELELGFALVPMAMEQEGGKLLQRITNLRRKLAEDLGLIVPPIRVRDNLLLPPNRYVVKVRGAKVGEADCYPHKFLAVGGPHLPPLDGIATKDPAFGLPAFWVDPDKKREAERMGYTVVDAETALITHLSEVIKMHAPEIMSRQEVQALLDQVRLTHPAVVEEVTPQILSRSEIHQVLCNLLEEGVPIKDMVAILEALADAARVRKDIDYLTERVRRRLARLICQPYLTPDGALAAIVLDPEIEQRLSNSVQETDSGWMLVPDPSLWQRLMEQIAQAAERIAAEGVQPVIVCGSGIRLPFRRLLSRFMPRIPVLSYEEVNAAKVALQTKAIVGGERA</sequence>
<name>A0ABT2ENA5_9BACT</name>
<dbReference type="Proteomes" id="UP001204798">
    <property type="component" value="Unassembled WGS sequence"/>
</dbReference>
<feature type="transmembrane region" description="Helical" evidence="7">
    <location>
        <begin position="70"/>
        <end position="90"/>
    </location>
</feature>
<evidence type="ECO:0000256" key="2">
    <source>
        <dbReference type="ARBA" id="ARBA00008835"/>
    </source>
</evidence>
<reference evidence="8 9" key="1">
    <citation type="submission" date="2022-08" db="EMBL/GenBank/DDBJ databases">
        <title>Bacterial and archaeal communities from various locations to study Microbial Dark Matter (Phase II).</title>
        <authorList>
            <person name="Stepanauskas R."/>
        </authorList>
    </citation>
    <scope>NUCLEOTIDE SEQUENCE [LARGE SCALE GENOMIC DNA]</scope>
    <source>
        <strain evidence="8 9">PD1</strain>
    </source>
</reference>
<gene>
    <name evidence="8" type="ORF">M2350_001748</name>
</gene>
<dbReference type="PROSITE" id="PS00994">
    <property type="entry name" value="FHIPEP"/>
    <property type="match status" value="1"/>
</dbReference>
<keyword evidence="5 7" id="KW-1133">Transmembrane helix</keyword>
<evidence type="ECO:0000256" key="3">
    <source>
        <dbReference type="ARBA" id="ARBA00022475"/>
    </source>
</evidence>
<keyword evidence="9" id="KW-1185">Reference proteome</keyword>
<evidence type="ECO:0000313" key="9">
    <source>
        <dbReference type="Proteomes" id="UP001204798"/>
    </source>
</evidence>
<dbReference type="RefSeq" id="WP_259095661.1">
    <property type="nucleotide sequence ID" value="NZ_CP130454.1"/>
</dbReference>
<dbReference type="InterPro" id="IPR025505">
    <property type="entry name" value="FHIPEP_CS"/>
</dbReference>